<protein>
    <submittedName>
        <fullName evidence="2">Uncharacterized protein</fullName>
    </submittedName>
</protein>
<evidence type="ECO:0000313" key="2">
    <source>
        <dbReference type="EMBL" id="QQP54712.1"/>
    </source>
</evidence>
<dbReference type="OrthoDB" id="5419617at2759"/>
<keyword evidence="3" id="KW-1185">Reference proteome</keyword>
<reference evidence="3" key="1">
    <citation type="submission" date="2021-01" db="EMBL/GenBank/DDBJ databases">
        <title>Caligus Genome Assembly.</title>
        <authorList>
            <person name="Gallardo-Escarate C."/>
        </authorList>
    </citation>
    <scope>NUCLEOTIDE SEQUENCE [LARGE SCALE GENOMIC DNA]</scope>
</reference>
<proteinExistence type="predicted"/>
<dbReference type="EMBL" id="CP045894">
    <property type="protein sequence ID" value="QQP54712.1"/>
    <property type="molecule type" value="Genomic_DNA"/>
</dbReference>
<evidence type="ECO:0000256" key="1">
    <source>
        <dbReference type="SAM" id="MobiDB-lite"/>
    </source>
</evidence>
<dbReference type="Proteomes" id="UP000595437">
    <property type="component" value="Chromosome 5"/>
</dbReference>
<gene>
    <name evidence="2" type="ORF">FKW44_007630</name>
</gene>
<dbReference type="AlphaFoldDB" id="A0A7T8QTP4"/>
<sequence>MISGCIGLNRHFFKLGKTIRPTCRLCNEDDAKLHPPHLRLPSNDGKNDGSQGRD</sequence>
<accession>A0A7T8QTP4</accession>
<feature type="compositionally biased region" description="Basic and acidic residues" evidence="1">
    <location>
        <begin position="45"/>
        <end position="54"/>
    </location>
</feature>
<feature type="region of interest" description="Disordered" evidence="1">
    <location>
        <begin position="32"/>
        <end position="54"/>
    </location>
</feature>
<name>A0A7T8QTP4_CALRO</name>
<evidence type="ECO:0000313" key="3">
    <source>
        <dbReference type="Proteomes" id="UP000595437"/>
    </source>
</evidence>
<organism evidence="2 3">
    <name type="scientific">Caligus rogercresseyi</name>
    <name type="common">Sea louse</name>
    <dbReference type="NCBI Taxonomy" id="217165"/>
    <lineage>
        <taxon>Eukaryota</taxon>
        <taxon>Metazoa</taxon>
        <taxon>Ecdysozoa</taxon>
        <taxon>Arthropoda</taxon>
        <taxon>Crustacea</taxon>
        <taxon>Multicrustacea</taxon>
        <taxon>Hexanauplia</taxon>
        <taxon>Copepoda</taxon>
        <taxon>Siphonostomatoida</taxon>
        <taxon>Caligidae</taxon>
        <taxon>Caligus</taxon>
    </lineage>
</organism>